<proteinExistence type="predicted"/>
<reference evidence="9 10" key="1">
    <citation type="submission" date="2018-08" db="EMBL/GenBank/DDBJ databases">
        <title>A genome reference for cultivated species of the human gut microbiota.</title>
        <authorList>
            <person name="Zou Y."/>
            <person name="Xue W."/>
            <person name="Luo G."/>
        </authorList>
    </citation>
    <scope>NUCLEOTIDE SEQUENCE [LARGE SCALE GENOMIC DNA]</scope>
    <source>
        <strain evidence="9 10">AF14-49</strain>
    </source>
</reference>
<dbReference type="PANTHER" id="PTHR30572">
    <property type="entry name" value="MEMBRANE COMPONENT OF TRANSPORTER-RELATED"/>
    <property type="match status" value="1"/>
</dbReference>
<organism evidence="9 10">
    <name type="scientific">Butyricimonas virosa</name>
    <dbReference type="NCBI Taxonomy" id="544645"/>
    <lineage>
        <taxon>Bacteria</taxon>
        <taxon>Pseudomonadati</taxon>
        <taxon>Bacteroidota</taxon>
        <taxon>Bacteroidia</taxon>
        <taxon>Bacteroidales</taxon>
        <taxon>Odoribacteraceae</taxon>
        <taxon>Butyricimonas</taxon>
    </lineage>
</organism>
<evidence type="ECO:0000256" key="6">
    <source>
        <dbReference type="SAM" id="Phobius"/>
    </source>
</evidence>
<dbReference type="RefSeq" id="WP_118260878.1">
    <property type="nucleotide sequence ID" value="NZ_CALBWO010000058.1"/>
</dbReference>
<keyword evidence="5 6" id="KW-0472">Membrane</keyword>
<dbReference type="InterPro" id="IPR025857">
    <property type="entry name" value="MacB_PCD"/>
</dbReference>
<evidence type="ECO:0000256" key="4">
    <source>
        <dbReference type="ARBA" id="ARBA00022989"/>
    </source>
</evidence>
<keyword evidence="4 6" id="KW-1133">Transmembrane helix</keyword>
<gene>
    <name evidence="9" type="ORF">DWW18_13085</name>
</gene>
<keyword evidence="2" id="KW-1003">Cell membrane</keyword>
<dbReference type="GO" id="GO:0005886">
    <property type="term" value="C:plasma membrane"/>
    <property type="evidence" value="ECO:0007669"/>
    <property type="project" value="UniProtKB-SubCell"/>
</dbReference>
<feature type="transmembrane region" description="Helical" evidence="6">
    <location>
        <begin position="365"/>
        <end position="394"/>
    </location>
</feature>
<feature type="domain" description="MacB-like periplasmic core" evidence="8">
    <location>
        <begin position="25"/>
        <end position="228"/>
    </location>
</feature>
<name>A0A412WYG4_9BACT</name>
<keyword evidence="3 6" id="KW-0812">Transmembrane</keyword>
<feature type="domain" description="ABC3 transporter permease C-terminal" evidence="7">
    <location>
        <begin position="276"/>
        <end position="397"/>
    </location>
</feature>
<protein>
    <submittedName>
        <fullName evidence="9">ABC transporter permease</fullName>
    </submittedName>
</protein>
<sequence>MNRWKNYIIPAFYHIRHNLSFAIFYVLGTALAFVFIAIVLQLVYSVVGNEPPMENADRIVQIGSSRDIRGKTVYVSAEEIESLMNGISGYELYAVSHSEFVDVFGEHTFVSIPVNYVNADYWNVFQFEFLEGRAFSREEFEYKQAVAVVSKSIADILFKGESAVGKRIECQKVVYTITGVVRDVSVFTTGIYEKIWFSNKYNSFTPSGDHDYDVCVLFPQHVSVMTAKQGIARVLEDYYSRRGRKVEVTAEKVYTVKENLVNDIGIQLLFYGVPAVLLILLIIPAINIVALNVANSVKQSEEMVIRRAIGASRLELFLQIIIENLILVVIGVFLGLLLFFPMVRMIEEVCINGVLEGTDALITRINYMVILGGILPMMFVFTLLTGGYSAYLAVKKNMAVVLKGGDR</sequence>
<dbReference type="Proteomes" id="UP000283589">
    <property type="component" value="Unassembled WGS sequence"/>
</dbReference>
<feature type="transmembrane region" description="Helical" evidence="6">
    <location>
        <begin position="21"/>
        <end position="44"/>
    </location>
</feature>
<dbReference type="Pfam" id="PF02687">
    <property type="entry name" value="FtsX"/>
    <property type="match status" value="1"/>
</dbReference>
<dbReference type="EMBL" id="QRZA01000018">
    <property type="protein sequence ID" value="RGV32709.1"/>
    <property type="molecule type" value="Genomic_DNA"/>
</dbReference>
<evidence type="ECO:0000313" key="9">
    <source>
        <dbReference type="EMBL" id="RGV32709.1"/>
    </source>
</evidence>
<dbReference type="AlphaFoldDB" id="A0A412WYG4"/>
<dbReference type="InterPro" id="IPR050250">
    <property type="entry name" value="Macrolide_Exporter_MacB"/>
</dbReference>
<feature type="transmembrane region" description="Helical" evidence="6">
    <location>
        <begin position="268"/>
        <end position="295"/>
    </location>
</feature>
<dbReference type="STRING" id="1121130.GCA_000519105_02489"/>
<feature type="transmembrane region" description="Helical" evidence="6">
    <location>
        <begin position="316"/>
        <end position="340"/>
    </location>
</feature>
<evidence type="ECO:0000256" key="3">
    <source>
        <dbReference type="ARBA" id="ARBA00022692"/>
    </source>
</evidence>
<accession>A0A412WYG4</accession>
<evidence type="ECO:0000259" key="7">
    <source>
        <dbReference type="Pfam" id="PF02687"/>
    </source>
</evidence>
<comment type="caution">
    <text evidence="9">The sequence shown here is derived from an EMBL/GenBank/DDBJ whole genome shotgun (WGS) entry which is preliminary data.</text>
</comment>
<evidence type="ECO:0000259" key="8">
    <source>
        <dbReference type="Pfam" id="PF12704"/>
    </source>
</evidence>
<dbReference type="Pfam" id="PF12704">
    <property type="entry name" value="MacB_PCD"/>
    <property type="match status" value="1"/>
</dbReference>
<comment type="subcellular location">
    <subcellularLocation>
        <location evidence="1">Cell membrane</location>
        <topology evidence="1">Multi-pass membrane protein</topology>
    </subcellularLocation>
</comment>
<evidence type="ECO:0000256" key="2">
    <source>
        <dbReference type="ARBA" id="ARBA00022475"/>
    </source>
</evidence>
<evidence type="ECO:0000256" key="5">
    <source>
        <dbReference type="ARBA" id="ARBA00023136"/>
    </source>
</evidence>
<evidence type="ECO:0000313" key="10">
    <source>
        <dbReference type="Proteomes" id="UP000283589"/>
    </source>
</evidence>
<dbReference type="GO" id="GO:0022857">
    <property type="term" value="F:transmembrane transporter activity"/>
    <property type="evidence" value="ECO:0007669"/>
    <property type="project" value="TreeGrafter"/>
</dbReference>
<dbReference type="PANTHER" id="PTHR30572:SF18">
    <property type="entry name" value="ABC-TYPE MACROLIDE FAMILY EXPORT SYSTEM PERMEASE COMPONENT 2"/>
    <property type="match status" value="1"/>
</dbReference>
<dbReference type="InterPro" id="IPR003838">
    <property type="entry name" value="ABC3_permease_C"/>
</dbReference>
<evidence type="ECO:0000256" key="1">
    <source>
        <dbReference type="ARBA" id="ARBA00004651"/>
    </source>
</evidence>